<reference evidence="1" key="2">
    <citation type="submission" date="2015-06" db="UniProtKB">
        <authorList>
            <consortium name="EnsemblMetazoa"/>
        </authorList>
    </citation>
    <scope>IDENTIFICATION</scope>
</reference>
<dbReference type="EnsemblMetazoa" id="MESCA009379-RA">
    <property type="protein sequence ID" value="MESCA009379-PA"/>
    <property type="gene ID" value="MESCA009379"/>
</dbReference>
<dbReference type="HOGENOM" id="CLU_2515245_0_0_1"/>
<sequence length="85" mass="9704">MEYGELDPDFDMKLIEASITFKLALKSSAGMSTEPVYDDIEFHVSCPNDRLNDCVQMTLVQMSIIQMMSSRFLTSCTNHKNTIFQ</sequence>
<organism evidence="1 2">
    <name type="scientific">Megaselia scalaris</name>
    <name type="common">Humpbacked fly</name>
    <name type="synonym">Phora scalaris</name>
    <dbReference type="NCBI Taxonomy" id="36166"/>
    <lineage>
        <taxon>Eukaryota</taxon>
        <taxon>Metazoa</taxon>
        <taxon>Ecdysozoa</taxon>
        <taxon>Arthropoda</taxon>
        <taxon>Hexapoda</taxon>
        <taxon>Insecta</taxon>
        <taxon>Pterygota</taxon>
        <taxon>Neoptera</taxon>
        <taxon>Endopterygota</taxon>
        <taxon>Diptera</taxon>
        <taxon>Brachycera</taxon>
        <taxon>Muscomorpha</taxon>
        <taxon>Platypezoidea</taxon>
        <taxon>Phoridae</taxon>
        <taxon>Megaseliini</taxon>
        <taxon>Megaselia</taxon>
    </lineage>
</organism>
<evidence type="ECO:0000313" key="1">
    <source>
        <dbReference type="EnsemblMetazoa" id="MESCA009379-PA"/>
    </source>
</evidence>
<dbReference type="EMBL" id="CAQQ02035528">
    <property type="status" value="NOT_ANNOTATED_CDS"/>
    <property type="molecule type" value="Genomic_DNA"/>
</dbReference>
<name>T1GZS4_MEGSC</name>
<keyword evidence="2" id="KW-1185">Reference proteome</keyword>
<dbReference type="AlphaFoldDB" id="T1GZS4"/>
<dbReference type="Proteomes" id="UP000015102">
    <property type="component" value="Unassembled WGS sequence"/>
</dbReference>
<proteinExistence type="predicted"/>
<evidence type="ECO:0000313" key="2">
    <source>
        <dbReference type="Proteomes" id="UP000015102"/>
    </source>
</evidence>
<accession>T1GZS4</accession>
<reference evidence="2" key="1">
    <citation type="submission" date="2013-02" db="EMBL/GenBank/DDBJ databases">
        <authorList>
            <person name="Hughes D."/>
        </authorList>
    </citation>
    <scope>NUCLEOTIDE SEQUENCE</scope>
    <source>
        <strain>Durham</strain>
        <strain evidence="2">NC isolate 2 -- Noor lab</strain>
    </source>
</reference>
<protein>
    <submittedName>
        <fullName evidence="1">Uncharacterized protein</fullName>
    </submittedName>
</protein>
<dbReference type="EMBL" id="CAQQ02035529">
    <property type="status" value="NOT_ANNOTATED_CDS"/>
    <property type="molecule type" value="Genomic_DNA"/>
</dbReference>